<sequence length="248" mass="28272">MDLGFGRAPIFPGEGRERTALRPAVEDVIEHGDMDELARSRVVDALPCALEPIDQQRADEIARGAGRDRIDELSVRERRALGRVLLALRDELIRRQLRGRSLRLGASLLRRVPPRRGLPAFRRLRLGARWLRDEERGPHRDERDRGRDRALPCDTPRRLGRLWRSRPGRGGARRRVGPVGQRRVVRGSLHHVPHARRRIDRSVAALQQIHREIVERAPIAAERPGLLQRGLPLRGLDAHLPARRSVLA</sequence>
<dbReference type="KEGG" id="scl:sce0514"/>
<reference evidence="1 2" key="1">
    <citation type="journal article" date="2007" name="Nat. Biotechnol.">
        <title>Complete genome sequence of the myxobacterium Sorangium cellulosum.</title>
        <authorList>
            <person name="Schneiker S."/>
            <person name="Perlova O."/>
            <person name="Kaiser O."/>
            <person name="Gerth K."/>
            <person name="Alici A."/>
            <person name="Altmeyer M.O."/>
            <person name="Bartels D."/>
            <person name="Bekel T."/>
            <person name="Beyer S."/>
            <person name="Bode E."/>
            <person name="Bode H.B."/>
            <person name="Bolten C.J."/>
            <person name="Choudhuri J.V."/>
            <person name="Doss S."/>
            <person name="Elnakady Y.A."/>
            <person name="Frank B."/>
            <person name="Gaigalat L."/>
            <person name="Goesmann A."/>
            <person name="Groeger C."/>
            <person name="Gross F."/>
            <person name="Jelsbak L."/>
            <person name="Jelsbak L."/>
            <person name="Kalinowski J."/>
            <person name="Kegler C."/>
            <person name="Knauber T."/>
            <person name="Konietzny S."/>
            <person name="Kopp M."/>
            <person name="Krause L."/>
            <person name="Krug D."/>
            <person name="Linke B."/>
            <person name="Mahmud T."/>
            <person name="Martinez-Arias R."/>
            <person name="McHardy A.C."/>
            <person name="Merai M."/>
            <person name="Meyer F."/>
            <person name="Mormann S."/>
            <person name="Munoz-Dorado J."/>
            <person name="Perez J."/>
            <person name="Pradella S."/>
            <person name="Rachid S."/>
            <person name="Raddatz G."/>
            <person name="Rosenau F."/>
            <person name="Rueckert C."/>
            <person name="Sasse F."/>
            <person name="Scharfe M."/>
            <person name="Schuster S.C."/>
            <person name="Suen G."/>
            <person name="Treuner-Lange A."/>
            <person name="Velicer G.J."/>
            <person name="Vorholter F.-J."/>
            <person name="Weissman K.J."/>
            <person name="Welch R.D."/>
            <person name="Wenzel S.C."/>
            <person name="Whitworth D.E."/>
            <person name="Wilhelm S."/>
            <person name="Wittmann C."/>
            <person name="Bloecker H."/>
            <person name="Puehler A."/>
            <person name="Mueller R."/>
        </authorList>
    </citation>
    <scope>NUCLEOTIDE SEQUENCE [LARGE SCALE GENOMIC DNA]</scope>
    <source>
        <strain evidence="2">So ce56</strain>
    </source>
</reference>
<keyword evidence="2" id="KW-1185">Reference proteome</keyword>
<accession>A9GUV1</accession>
<evidence type="ECO:0000313" key="1">
    <source>
        <dbReference type="EMBL" id="CAN90671.1"/>
    </source>
</evidence>
<gene>
    <name evidence="1" type="ordered locus">sce0514</name>
</gene>
<dbReference type="Proteomes" id="UP000002139">
    <property type="component" value="Chromosome"/>
</dbReference>
<dbReference type="AlphaFoldDB" id="A9GUV1"/>
<dbReference type="EMBL" id="AM746676">
    <property type="protein sequence ID" value="CAN90671.1"/>
    <property type="molecule type" value="Genomic_DNA"/>
</dbReference>
<protein>
    <submittedName>
        <fullName evidence="1">Uncharacterized protein</fullName>
    </submittedName>
</protein>
<name>A9GUV1_SORC5</name>
<proteinExistence type="predicted"/>
<evidence type="ECO:0000313" key="2">
    <source>
        <dbReference type="Proteomes" id="UP000002139"/>
    </source>
</evidence>
<organism evidence="1 2">
    <name type="scientific">Sorangium cellulosum (strain So ce56)</name>
    <name type="common">Polyangium cellulosum (strain So ce56)</name>
    <dbReference type="NCBI Taxonomy" id="448385"/>
    <lineage>
        <taxon>Bacteria</taxon>
        <taxon>Pseudomonadati</taxon>
        <taxon>Myxococcota</taxon>
        <taxon>Polyangia</taxon>
        <taxon>Polyangiales</taxon>
        <taxon>Polyangiaceae</taxon>
        <taxon>Sorangium</taxon>
    </lineage>
</organism>
<dbReference type="HOGENOM" id="CLU_1119583_0_0_7"/>